<name>A0A167UY64_9AGAM</name>
<reference evidence="1 2" key="1">
    <citation type="journal article" date="2016" name="Mol. Biol. Evol.">
        <title>Comparative Genomics of Early-Diverging Mushroom-Forming Fungi Provides Insights into the Origins of Lignocellulose Decay Capabilities.</title>
        <authorList>
            <person name="Nagy L.G."/>
            <person name="Riley R."/>
            <person name="Tritt A."/>
            <person name="Adam C."/>
            <person name="Daum C."/>
            <person name="Floudas D."/>
            <person name="Sun H."/>
            <person name="Yadav J.S."/>
            <person name="Pangilinan J."/>
            <person name="Larsson K.H."/>
            <person name="Matsuura K."/>
            <person name="Barry K."/>
            <person name="Labutti K."/>
            <person name="Kuo R."/>
            <person name="Ohm R.A."/>
            <person name="Bhattacharya S.S."/>
            <person name="Shirouzu T."/>
            <person name="Yoshinaga Y."/>
            <person name="Martin F.M."/>
            <person name="Grigoriev I.V."/>
            <person name="Hibbett D.S."/>
        </authorList>
    </citation>
    <scope>NUCLEOTIDE SEQUENCE [LARGE SCALE GENOMIC DNA]</scope>
    <source>
        <strain evidence="1 2">CBS 109695</strain>
    </source>
</reference>
<gene>
    <name evidence="1" type="ORF">FIBSPDRAFT_1054697</name>
</gene>
<dbReference type="EMBL" id="KV417923">
    <property type="protein sequence ID" value="KZP04433.1"/>
    <property type="molecule type" value="Genomic_DNA"/>
</dbReference>
<dbReference type="OrthoDB" id="8059781at2759"/>
<protein>
    <submittedName>
        <fullName evidence="1">Uncharacterized protein</fullName>
    </submittedName>
</protein>
<dbReference type="Proteomes" id="UP000076532">
    <property type="component" value="Unassembled WGS sequence"/>
</dbReference>
<organism evidence="1 2">
    <name type="scientific">Athelia psychrophila</name>
    <dbReference type="NCBI Taxonomy" id="1759441"/>
    <lineage>
        <taxon>Eukaryota</taxon>
        <taxon>Fungi</taxon>
        <taxon>Dikarya</taxon>
        <taxon>Basidiomycota</taxon>
        <taxon>Agaricomycotina</taxon>
        <taxon>Agaricomycetes</taxon>
        <taxon>Agaricomycetidae</taxon>
        <taxon>Atheliales</taxon>
        <taxon>Atheliaceae</taxon>
        <taxon>Athelia</taxon>
    </lineage>
</organism>
<evidence type="ECO:0000313" key="2">
    <source>
        <dbReference type="Proteomes" id="UP000076532"/>
    </source>
</evidence>
<accession>A0A167UY64</accession>
<evidence type="ECO:0000313" key="1">
    <source>
        <dbReference type="EMBL" id="KZP04433.1"/>
    </source>
</evidence>
<dbReference type="STRING" id="436010.A0A167UY64"/>
<dbReference type="AlphaFoldDB" id="A0A167UY64"/>
<sequence>MILYYFYGMNLLEDWRNPDELSTSDHRAGFEIDKFALVQLARRREAAPIGAKTREIHRPALTLGDVVIQPSASTKLLGVHLGKGLGWAVRATAACAEGMKYMLTAKRLSVGKRVPGRLAEIWCSPIGEVKPGQARRGGPIGFAKKLAQVQRMANLFVTGAMGSTPAVALDAHAGFLPIELLTHRICYRAALKCATKPEGHPVHEIINFATRAALSLDPLRMEKIAIVRSNTYRKKAMTIRITPNKDKALSEEADDKASTKVYSDGSGLESRIGAVAVMFHTNDPEEPPEIPRSGG</sequence>
<keyword evidence="2" id="KW-1185">Reference proteome</keyword>
<proteinExistence type="predicted"/>